<feature type="compositionally biased region" description="Low complexity" evidence="1">
    <location>
        <begin position="219"/>
        <end position="231"/>
    </location>
</feature>
<protein>
    <submittedName>
        <fullName evidence="2">Uncharacterized protein</fullName>
    </submittedName>
</protein>
<dbReference type="InterPro" id="IPR027417">
    <property type="entry name" value="P-loop_NTPase"/>
</dbReference>
<feature type="compositionally biased region" description="Polar residues" evidence="1">
    <location>
        <begin position="249"/>
        <end position="271"/>
    </location>
</feature>
<feature type="compositionally biased region" description="Gly residues" evidence="1">
    <location>
        <begin position="275"/>
        <end position="285"/>
    </location>
</feature>
<feature type="compositionally biased region" description="Polar residues" evidence="1">
    <location>
        <begin position="324"/>
        <end position="334"/>
    </location>
</feature>
<accession>A0A8H3BZ89</accession>
<feature type="region of interest" description="Disordered" evidence="1">
    <location>
        <begin position="198"/>
        <end position="343"/>
    </location>
</feature>
<reference evidence="2" key="1">
    <citation type="submission" date="2021-01" db="EMBL/GenBank/DDBJ databases">
        <authorList>
            <person name="Kaushik A."/>
        </authorList>
    </citation>
    <scope>NUCLEOTIDE SEQUENCE</scope>
    <source>
        <strain evidence="2">AG1-1C</strain>
    </source>
</reference>
<organism evidence="2 3">
    <name type="scientific">Rhizoctonia solani</name>
    <dbReference type="NCBI Taxonomy" id="456999"/>
    <lineage>
        <taxon>Eukaryota</taxon>
        <taxon>Fungi</taxon>
        <taxon>Dikarya</taxon>
        <taxon>Basidiomycota</taxon>
        <taxon>Agaricomycotina</taxon>
        <taxon>Agaricomycetes</taxon>
        <taxon>Cantharellales</taxon>
        <taxon>Ceratobasidiaceae</taxon>
        <taxon>Rhizoctonia</taxon>
    </lineage>
</organism>
<evidence type="ECO:0000256" key="1">
    <source>
        <dbReference type="SAM" id="MobiDB-lite"/>
    </source>
</evidence>
<proteinExistence type="predicted"/>
<dbReference type="AlphaFoldDB" id="A0A8H3BZ89"/>
<dbReference type="Gene3D" id="3.40.50.300">
    <property type="entry name" value="P-loop containing nucleotide triphosphate hydrolases"/>
    <property type="match status" value="1"/>
</dbReference>
<feature type="region of interest" description="Disordered" evidence="1">
    <location>
        <begin position="1"/>
        <end position="29"/>
    </location>
</feature>
<feature type="compositionally biased region" description="Polar residues" evidence="1">
    <location>
        <begin position="1"/>
        <end position="18"/>
    </location>
</feature>
<comment type="caution">
    <text evidence="2">The sequence shown here is derived from an EMBL/GenBank/DDBJ whole genome shotgun (WGS) entry which is preliminary data.</text>
</comment>
<evidence type="ECO:0000313" key="3">
    <source>
        <dbReference type="Proteomes" id="UP000663846"/>
    </source>
</evidence>
<dbReference type="EMBL" id="CAJMWS010000924">
    <property type="protein sequence ID" value="CAE6468997.1"/>
    <property type="molecule type" value="Genomic_DNA"/>
</dbReference>
<name>A0A8H3BZ89_9AGAM</name>
<gene>
    <name evidence="2" type="ORF">RDB_LOCUS171648</name>
</gene>
<evidence type="ECO:0000313" key="2">
    <source>
        <dbReference type="EMBL" id="CAE6468997.1"/>
    </source>
</evidence>
<sequence length="343" mass="38533">MTFTPSSQHSPALSNANSPRFVDVTKTNSEDAETSNEKFITLYHRVYPFVWTERISTRGESSWNIISVLYLYRRRAVHNSQRRTWIDIARQHSGVEIWGITMDTPFDTCHARLIERKDHPTLETPEKAIEGTLPESNPTSLLTLHIVLSRFSYQFVPIDASEGFNRVYRIIPKENPDYTREELENVLAAIRASPYIHSPDPLPLVSTSSQDRGGRGYFSSRGHSGQSGSHGWRSHHPASSSSSWGPNPRDSQQDLNSDNWRTQGSSSTNTHRGYGYRGRGWGRGRGQSNHNPGYTHHGGNGTYPRGNLPPGTRYQAPPRPIPPLQNSDLNPLESQHSDVPGNA</sequence>
<dbReference type="Proteomes" id="UP000663846">
    <property type="component" value="Unassembled WGS sequence"/>
</dbReference>